<dbReference type="GO" id="GO:0005886">
    <property type="term" value="C:plasma membrane"/>
    <property type="evidence" value="ECO:0007669"/>
    <property type="project" value="UniProtKB-SubCell"/>
</dbReference>
<evidence type="ECO:0000259" key="9">
    <source>
        <dbReference type="Pfam" id="PF00884"/>
    </source>
</evidence>
<evidence type="ECO:0000256" key="3">
    <source>
        <dbReference type="ARBA" id="ARBA00022475"/>
    </source>
</evidence>
<evidence type="ECO:0000256" key="5">
    <source>
        <dbReference type="ARBA" id="ARBA00022989"/>
    </source>
</evidence>
<comment type="caution">
    <text evidence="10">The sequence shown here is derived from an EMBL/GenBank/DDBJ whole genome shotgun (WGS) entry which is preliminary data.</text>
</comment>
<feature type="compositionally biased region" description="Basic and acidic residues" evidence="7">
    <location>
        <begin position="1"/>
        <end position="16"/>
    </location>
</feature>
<feature type="compositionally biased region" description="Polar residues" evidence="7">
    <location>
        <begin position="30"/>
        <end position="43"/>
    </location>
</feature>
<dbReference type="Pfam" id="PF00884">
    <property type="entry name" value="Sulfatase"/>
    <property type="match status" value="1"/>
</dbReference>
<dbReference type="EMBL" id="VYSG01000004">
    <property type="protein sequence ID" value="NEG70475.1"/>
    <property type="molecule type" value="Genomic_DNA"/>
</dbReference>
<keyword evidence="10" id="KW-0808">Transferase</keyword>
<keyword evidence="10" id="KW-0378">Hydrolase</keyword>
<dbReference type="SUPFAM" id="SSF53649">
    <property type="entry name" value="Alkaline phosphatase-like"/>
    <property type="match status" value="1"/>
</dbReference>
<protein>
    <submittedName>
        <fullName evidence="10">Sulfatase-like hydrolase/transferase</fullName>
    </submittedName>
</protein>
<feature type="compositionally biased region" description="Basic and acidic residues" evidence="7">
    <location>
        <begin position="124"/>
        <end position="136"/>
    </location>
</feature>
<proteinExistence type="predicted"/>
<feature type="region of interest" description="Disordered" evidence="7">
    <location>
        <begin position="124"/>
        <end position="293"/>
    </location>
</feature>
<feature type="compositionally biased region" description="Low complexity" evidence="7">
    <location>
        <begin position="45"/>
        <end position="58"/>
    </location>
</feature>
<feature type="compositionally biased region" description="Basic and acidic residues" evidence="7">
    <location>
        <begin position="64"/>
        <end position="83"/>
    </location>
</feature>
<keyword evidence="11" id="KW-1185">Reference proteome</keyword>
<reference evidence="10 11" key="1">
    <citation type="submission" date="2019-09" db="EMBL/GenBank/DDBJ databases">
        <title>Phylogenetic characterization of a novel taxon of the genus Bifidobacterium: Bifidobacterium choloepi sp. nov.</title>
        <authorList>
            <person name="Modesto M."/>
            <person name="Satti M."/>
        </authorList>
    </citation>
    <scope>NUCLEOTIDE SEQUENCE [LARGE SCALE GENOMIC DNA]</scope>
    <source>
        <strain evidence="10 11">BRDM6</strain>
    </source>
</reference>
<dbReference type="AlphaFoldDB" id="A0A6I5N2S0"/>
<dbReference type="GO" id="GO:0016787">
    <property type="term" value="F:hydrolase activity"/>
    <property type="evidence" value="ECO:0007669"/>
    <property type="project" value="UniProtKB-KW"/>
</dbReference>
<dbReference type="GO" id="GO:0016740">
    <property type="term" value="F:transferase activity"/>
    <property type="evidence" value="ECO:0007669"/>
    <property type="project" value="UniProtKB-KW"/>
</dbReference>
<sequence length="1060" mass="116269">MRSGEHSSPDSVDKQNDSSAEPTPELASQDMPTPEQQRTQDTLNADGEAAVAAAGQPDADLDDAIAKNERTAVVEEESSRNDVENLDAVADAVQPNEYAGEHNDPATGAQVETELIDDRRTVEAANEGEHAPKIDETAAMSGGDVPPNADEFGVTRDLNTGSTGEELDSVIYGEGEGTNKIEAAEDNHPQYTPAGLEVPPFYASGNEGHDGSSRAGSGAGAGEETNLPDGAPDGTADGQPDGDYPPHGRSSVAEKALDGDIEPTNDSGNGIEEGQTASGDHLPFPQATAEDEAVTAAAMNRNESEEMNPIESNTHDPVPAQADAATDGPEKHTASDPSELSGHDDASHEKRQKRRGRRADVSKEKKVGPVRRRWRAFKETRFYRIWDKRIKFSYAFYAIAAFVVIECMNMMQLWSVDNNAQYDASLGKNLMRQVFNSERLDIASNKAWMNFIALTLIFLVILFIINRFWVATAIFGTIMIIFAVANKIKIGVRGEVILPSDLNFLSAGNGGELVSFVPESQKILVSRAILLVVVFIIICIALQFIDKRRTFIWCSWKHPIRNVKNIVGTFFRIIAVIVSVAMLMTYAAGLGTPNSAVYKFVQNEFGYTPRLWDTQLDASSSGSLTTFLSLTKVNAMDEPDGYSESAMKEILSKYEDSANTMNESRGTELTDSTVIAVLSESFSDPNRVPGISFSEDPMPYIHQLETETTSGLMLSSGYGGGTANIEFQELTGLSMANFDASLLTPYQQLIPNLDSIYTFNQMWNDACGSDSCSVAYHPYYGSFYNRISNYKKFGFSAFHSLDSDEPVTHQDKIDRSTTVSDEAAYEDVLDEVKGTDENQFVQLITMQNHTPYVNQYDNNQFIDADQSTDLTDDERTQIDTYTKGVNYTDEATEEFLDELNRLDKPVTVIFYGDHLPGIYSTAYADSNNEVALHETDYFIWSNDATLKQTTLNNQTGVYSSSNYFMAQAAEHLNAKVSPYLAMLTQLHEAIPAMARIAATNGDWAPGNAITILDAQGNAISESSLSDEAKALLKDYQMVQYDMTVGKNYLEDTDFTSLPRS</sequence>
<gene>
    <name evidence="10" type="ORF">F6S87_07705</name>
</gene>
<feature type="compositionally biased region" description="Basic and acidic residues" evidence="7">
    <location>
        <begin position="177"/>
        <end position="188"/>
    </location>
</feature>
<feature type="transmembrane region" description="Helical" evidence="8">
    <location>
        <begin position="447"/>
        <end position="465"/>
    </location>
</feature>
<dbReference type="Gene3D" id="3.40.720.10">
    <property type="entry name" value="Alkaline Phosphatase, subunit A"/>
    <property type="match status" value="1"/>
</dbReference>
<feature type="transmembrane region" description="Helical" evidence="8">
    <location>
        <begin position="394"/>
        <end position="414"/>
    </location>
</feature>
<evidence type="ECO:0000313" key="10">
    <source>
        <dbReference type="EMBL" id="NEG70475.1"/>
    </source>
</evidence>
<accession>A0A6I5N2S0</accession>
<keyword evidence="3" id="KW-1003">Cell membrane</keyword>
<dbReference type="InterPro" id="IPR017850">
    <property type="entry name" value="Alkaline_phosphatase_core_sf"/>
</dbReference>
<evidence type="ECO:0000256" key="8">
    <source>
        <dbReference type="SAM" id="Phobius"/>
    </source>
</evidence>
<feature type="transmembrane region" description="Helical" evidence="8">
    <location>
        <begin position="470"/>
        <end position="488"/>
    </location>
</feature>
<feature type="domain" description="Sulfatase N-terminal" evidence="9">
    <location>
        <begin position="673"/>
        <end position="973"/>
    </location>
</feature>
<dbReference type="Proteomes" id="UP000469292">
    <property type="component" value="Unassembled WGS sequence"/>
</dbReference>
<dbReference type="CDD" id="cd16015">
    <property type="entry name" value="LTA_synthase"/>
    <property type="match status" value="1"/>
</dbReference>
<dbReference type="InterPro" id="IPR000917">
    <property type="entry name" value="Sulfatase_N"/>
</dbReference>
<name>A0A6I5N2S0_9BIFI</name>
<feature type="transmembrane region" description="Helical" evidence="8">
    <location>
        <begin position="524"/>
        <end position="545"/>
    </location>
</feature>
<evidence type="ECO:0000256" key="2">
    <source>
        <dbReference type="ARBA" id="ARBA00004936"/>
    </source>
</evidence>
<feature type="region of interest" description="Disordered" evidence="7">
    <location>
        <begin position="306"/>
        <end position="365"/>
    </location>
</feature>
<dbReference type="PANTHER" id="PTHR47371">
    <property type="entry name" value="LIPOTEICHOIC ACID SYNTHASE"/>
    <property type="match status" value="1"/>
</dbReference>
<organism evidence="10 11">
    <name type="scientific">Bifidobacterium choloepi</name>
    <dbReference type="NCBI Taxonomy" id="2614131"/>
    <lineage>
        <taxon>Bacteria</taxon>
        <taxon>Bacillati</taxon>
        <taxon>Actinomycetota</taxon>
        <taxon>Actinomycetes</taxon>
        <taxon>Bifidobacteriales</taxon>
        <taxon>Bifidobacteriaceae</taxon>
        <taxon>Bifidobacterium</taxon>
    </lineage>
</organism>
<keyword evidence="5 8" id="KW-1133">Transmembrane helix</keyword>
<comment type="pathway">
    <text evidence="2">Cell wall biogenesis; lipoteichoic acid biosynthesis.</text>
</comment>
<evidence type="ECO:0000256" key="4">
    <source>
        <dbReference type="ARBA" id="ARBA00022692"/>
    </source>
</evidence>
<keyword evidence="6 8" id="KW-0472">Membrane</keyword>
<feature type="region of interest" description="Disordered" evidence="7">
    <location>
        <begin position="1"/>
        <end position="86"/>
    </location>
</feature>
<keyword evidence="4 8" id="KW-0812">Transmembrane</keyword>
<evidence type="ECO:0000256" key="1">
    <source>
        <dbReference type="ARBA" id="ARBA00004651"/>
    </source>
</evidence>
<feature type="transmembrane region" description="Helical" evidence="8">
    <location>
        <begin position="566"/>
        <end position="589"/>
    </location>
</feature>
<evidence type="ECO:0000256" key="6">
    <source>
        <dbReference type="ARBA" id="ARBA00023136"/>
    </source>
</evidence>
<dbReference type="PANTHER" id="PTHR47371:SF3">
    <property type="entry name" value="PHOSPHOGLYCEROL TRANSFERASE I"/>
    <property type="match status" value="1"/>
</dbReference>
<dbReference type="InterPro" id="IPR050448">
    <property type="entry name" value="OpgB/LTA_synthase_biosynth"/>
</dbReference>
<comment type="subcellular location">
    <subcellularLocation>
        <location evidence="1">Cell membrane</location>
        <topology evidence="1">Multi-pass membrane protein</topology>
    </subcellularLocation>
</comment>
<evidence type="ECO:0000313" key="11">
    <source>
        <dbReference type="Proteomes" id="UP000469292"/>
    </source>
</evidence>
<evidence type="ECO:0000256" key="7">
    <source>
        <dbReference type="SAM" id="MobiDB-lite"/>
    </source>
</evidence>